<dbReference type="GeneID" id="16193540"/>
<organism evidence="1 2">
    <name type="scientific">Haloarcula californiae tailed virus 1</name>
    <dbReference type="NCBI Taxonomy" id="1273746"/>
    <lineage>
        <taxon>Viruses</taxon>
        <taxon>Duplodnaviria</taxon>
        <taxon>Heunggongvirae</taxon>
        <taxon>Uroviricota</taxon>
        <taxon>Caudoviricetes</taxon>
        <taxon>Thumleimavirales</taxon>
        <taxon>Druskaviridae</taxon>
        <taxon>Hacavirus</taxon>
        <taxon>Hacavirus italiense</taxon>
        <taxon>Hacavirus HCTV1</taxon>
    </lineage>
</organism>
<sequence length="87" mass="10144">MREEIAIYAQFEAVRRSGKTNMLDKTTVQRIAYECEYFELVNFIEDADNGQYMERLEQAADWFDNRQAGLPVEPVPETVTFETTVTL</sequence>
<dbReference type="Proteomes" id="UP000202086">
    <property type="component" value="Segment"/>
</dbReference>
<dbReference type="KEGG" id="vg:16193540"/>
<dbReference type="EMBL" id="KC292029">
    <property type="protein sequence ID" value="AGM11869.1"/>
    <property type="molecule type" value="Genomic_DNA"/>
</dbReference>
<proteinExistence type="predicted"/>
<evidence type="ECO:0000313" key="1">
    <source>
        <dbReference type="EMBL" id="AGM11869.1"/>
    </source>
</evidence>
<dbReference type="InterPro" id="IPR032488">
    <property type="entry name" value="DUF5049"/>
</dbReference>
<protein>
    <submittedName>
        <fullName evidence="1">Uncharacterized protein</fullName>
    </submittedName>
</protein>
<dbReference type="Pfam" id="PF16468">
    <property type="entry name" value="DUF5049"/>
    <property type="match status" value="1"/>
</dbReference>
<name>R4T7W1_9CAUD</name>
<accession>R4T7W1</accession>
<keyword evidence="2" id="KW-1185">Reference proteome</keyword>
<gene>
    <name evidence="1" type="primary">6</name>
    <name evidence="1" type="ORF">DNAM5_6</name>
</gene>
<reference evidence="1 2" key="1">
    <citation type="submission" date="2012-12" db="EMBL/GenBank/DDBJ databases">
        <authorList>
            <person name="Sencilo A."/>
            <person name="Jacobs-Sera D."/>
            <person name="Russell D.A."/>
            <person name="Ko C."/>
            <person name="Atanasova N."/>
            <person name="Osterlund E."/>
            <person name="Oksanen H.M."/>
            <person name="Bamford D.H."/>
            <person name="Hatfull G.F."/>
            <person name="Roine E."/>
            <person name="Hendrix R.W."/>
        </authorList>
    </citation>
    <scope>NUCLEOTIDE SEQUENCE [LARGE SCALE GENOMIC DNA]</scope>
</reference>
<dbReference type="RefSeq" id="YP_008059568.1">
    <property type="nucleotide sequence ID" value="NC_021330.1"/>
</dbReference>
<evidence type="ECO:0000313" key="2">
    <source>
        <dbReference type="Proteomes" id="UP000202086"/>
    </source>
</evidence>